<feature type="domain" description="Fibronectin type-III" evidence="4">
    <location>
        <begin position="436"/>
        <end position="524"/>
    </location>
</feature>
<feature type="region of interest" description="Disordered" evidence="2">
    <location>
        <begin position="694"/>
        <end position="718"/>
    </location>
</feature>
<dbReference type="OrthoDB" id="2051435at2"/>
<dbReference type="Gene3D" id="2.60.40.10">
    <property type="entry name" value="Immunoglobulins"/>
    <property type="match status" value="9"/>
</dbReference>
<feature type="compositionally biased region" description="Polar residues" evidence="2">
    <location>
        <begin position="600"/>
        <end position="610"/>
    </location>
</feature>
<feature type="region of interest" description="Disordered" evidence="2">
    <location>
        <begin position="338"/>
        <end position="362"/>
    </location>
</feature>
<feature type="signal peptide" evidence="3">
    <location>
        <begin position="1"/>
        <end position="24"/>
    </location>
</feature>
<organism evidence="5 6">
    <name type="scientific">Desulfocucumis palustris</name>
    <dbReference type="NCBI Taxonomy" id="1898651"/>
    <lineage>
        <taxon>Bacteria</taxon>
        <taxon>Bacillati</taxon>
        <taxon>Bacillota</taxon>
        <taxon>Clostridia</taxon>
        <taxon>Eubacteriales</taxon>
        <taxon>Desulfocucumaceae</taxon>
        <taxon>Desulfocucumis</taxon>
    </lineage>
</organism>
<dbReference type="InterPro" id="IPR050964">
    <property type="entry name" value="Striated_Muscle_Regulatory"/>
</dbReference>
<dbReference type="PANTHER" id="PTHR13817">
    <property type="entry name" value="TITIN"/>
    <property type="match status" value="1"/>
</dbReference>
<evidence type="ECO:0000313" key="5">
    <source>
        <dbReference type="EMBL" id="GBF32636.1"/>
    </source>
</evidence>
<dbReference type="PANTHER" id="PTHR13817:SF173">
    <property type="entry name" value="FRAZZLED"/>
    <property type="match status" value="1"/>
</dbReference>
<keyword evidence="3" id="KW-0732">Signal</keyword>
<name>A0A2L2XEG1_9FIRM</name>
<proteinExistence type="predicted"/>
<dbReference type="InterPro" id="IPR036582">
    <property type="entry name" value="Mao_N_sf"/>
</dbReference>
<keyword evidence="1" id="KW-0677">Repeat</keyword>
<feature type="region of interest" description="Disordered" evidence="2">
    <location>
        <begin position="600"/>
        <end position="623"/>
    </location>
</feature>
<dbReference type="InterPro" id="IPR036116">
    <property type="entry name" value="FN3_sf"/>
</dbReference>
<evidence type="ECO:0000256" key="1">
    <source>
        <dbReference type="ARBA" id="ARBA00022737"/>
    </source>
</evidence>
<evidence type="ECO:0000259" key="4">
    <source>
        <dbReference type="PROSITE" id="PS50853"/>
    </source>
</evidence>
<evidence type="ECO:0000313" key="6">
    <source>
        <dbReference type="Proteomes" id="UP000239549"/>
    </source>
</evidence>
<dbReference type="Pfam" id="PF00041">
    <property type="entry name" value="fn3"/>
    <property type="match status" value="5"/>
</dbReference>
<feature type="domain" description="Fibronectin type-III" evidence="4">
    <location>
        <begin position="265"/>
        <end position="354"/>
    </location>
</feature>
<sequence length="1070" mass="109276">MKKLLSLSLFIVLLTIAFCIPAMAGTPKVVLDGNAINFDVPPTIEEGRTLVPLRAIFEALGANVGWDGATQTVTATKGQVAITLVIGGKAYKNNTEVILDVPAKVVNGRTLVPLRFVSEALGAGVDWDGNTETVAITSATPAPVINDQASNGPITAIAPALVNAMTSTDGKKLLLTFNKSMANPAGKQREFTVLVNGRNDPVTAAALDQGGANNIILTLDNPVTYGSTVNLAYSAGSLTAADGSVPASFGARSVSNTVSKPPLKAPAGLTTSAGNGRVILSWKAVNGATGYKVYRAESSDGQYTQVASRVTGTSYTVSGLTNWKNYYFAVKASNVNGDSDYSSREKETPEGPPGAPAGLEASAGKGRVSLDWDSVDGATGYKVFRNGTQIASGVDNTRYTVEGLTNCVKYNFVVKASNNYGDSANSIQVSAIPEGPAGAPTGLTASAGNSKVTLKWNQVTGATGYRVYRGESSGGPYDRISSVVAGTSYTVDGLNNRTTYYFVVKANNSYGDSNNSNQVSAIPVGPTGAPTGVTASAGNGLVTLNWNSVAGVTGYKVYRTTSSNGPYTQAAAGVKGTTYTVGGLANGTKYYFVVKASNSYGDSENSSQVKATPEAPPRPDAPTGLKATAGNCCVTLSWHPVAGATGYKIFYSESSGGHYNQVASGVAGTSYTVDGLTNGETYYFMVKSSNSNGDSEYSNKVKEDPIGLPTTRAPTGLKATAGNGRVTLSWNQVTGATGYKVYRAGSSGGPYTLIASGVAGTSYTADGLTNGAIYYFVAKATNAYGDSNNSNEVKAAPVGQSLPNVPTGLTASAGNGCVTLTWNKVNGATGYKIFRGEKSGGPYTQAASGETGTSYTEVGLTNGITYYFVVKASNVYGSSENSNQVRATPAGPPGAPAGLIATAGNSQVTLNWNPVDGAADYEVCRAGVSGGPYTRIAAGVVGTGYTAGGLDNGTTYYFVVKANNAYGDSGNSNQVSATPVGPPRAPGGLRASAGNGQVTLNWDPADGAAGYKVYQSSGGPYTQIATGVPGTSYTVDGLANGTAYYFVVKASNANGDSGNSNQASAIPAGS</sequence>
<dbReference type="SMART" id="SM00060">
    <property type="entry name" value="FN3"/>
    <property type="match status" value="9"/>
</dbReference>
<dbReference type="Gene3D" id="3.30.457.10">
    <property type="entry name" value="Copper amine oxidase-like, N-terminal domain"/>
    <property type="match status" value="2"/>
</dbReference>
<protein>
    <submittedName>
        <fullName evidence="5">Chitinase</fullName>
    </submittedName>
</protein>
<dbReference type="SUPFAM" id="SSF55383">
    <property type="entry name" value="Copper amine oxidase, domain N"/>
    <property type="match status" value="1"/>
</dbReference>
<dbReference type="Pfam" id="PF07833">
    <property type="entry name" value="Cu_amine_oxidN1"/>
    <property type="match status" value="1"/>
</dbReference>
<dbReference type="Pfam" id="PF13753">
    <property type="entry name" value="SWM_repeat"/>
    <property type="match status" value="1"/>
</dbReference>
<comment type="caution">
    <text evidence="5">The sequence shown here is derived from an EMBL/GenBank/DDBJ whole genome shotgun (WGS) entry which is preliminary data.</text>
</comment>
<evidence type="ECO:0000256" key="3">
    <source>
        <dbReference type="SAM" id="SignalP"/>
    </source>
</evidence>
<dbReference type="InterPro" id="IPR003961">
    <property type="entry name" value="FN3_dom"/>
</dbReference>
<feature type="domain" description="Fibronectin type-III" evidence="4">
    <location>
        <begin position="982"/>
        <end position="1070"/>
    </location>
</feature>
<dbReference type="AlphaFoldDB" id="A0A2L2XEG1"/>
<dbReference type="RefSeq" id="WP_104371138.1">
    <property type="nucleotide sequence ID" value="NZ_BFAV01000045.1"/>
</dbReference>
<feature type="domain" description="Fibronectin type-III" evidence="4">
    <location>
        <begin position="713"/>
        <end position="801"/>
    </location>
</feature>
<feature type="domain" description="Fibronectin type-III" evidence="4">
    <location>
        <begin position="805"/>
        <end position="893"/>
    </location>
</feature>
<dbReference type="EMBL" id="BFAV01000045">
    <property type="protein sequence ID" value="GBF32636.1"/>
    <property type="molecule type" value="Genomic_DNA"/>
</dbReference>
<dbReference type="InterPro" id="IPR012854">
    <property type="entry name" value="Cu_amine_oxidase-like_N"/>
</dbReference>
<dbReference type="CDD" id="cd00063">
    <property type="entry name" value="FN3"/>
    <property type="match status" value="9"/>
</dbReference>
<evidence type="ECO:0000256" key="2">
    <source>
        <dbReference type="SAM" id="MobiDB-lite"/>
    </source>
</evidence>
<reference evidence="6" key="1">
    <citation type="submission" date="2018-02" db="EMBL/GenBank/DDBJ databases">
        <title>Genome sequence of Desulfocucumis palustris strain NAW-5.</title>
        <authorList>
            <person name="Watanabe M."/>
            <person name="Kojima H."/>
            <person name="Fukui M."/>
        </authorList>
    </citation>
    <scope>NUCLEOTIDE SEQUENCE [LARGE SCALE GENOMIC DNA]</scope>
    <source>
        <strain evidence="6">NAW-5</strain>
    </source>
</reference>
<dbReference type="SUPFAM" id="SSF49265">
    <property type="entry name" value="Fibronectin type III"/>
    <property type="match status" value="5"/>
</dbReference>
<feature type="chain" id="PRO_5014882448" evidence="3">
    <location>
        <begin position="25"/>
        <end position="1070"/>
    </location>
</feature>
<dbReference type="Proteomes" id="UP000239549">
    <property type="component" value="Unassembled WGS sequence"/>
</dbReference>
<dbReference type="InterPro" id="IPR013783">
    <property type="entry name" value="Ig-like_fold"/>
</dbReference>
<dbReference type="InterPro" id="IPR028059">
    <property type="entry name" value="SWM_rpt"/>
</dbReference>
<accession>A0A2L2XEG1</accession>
<dbReference type="PROSITE" id="PS50853">
    <property type="entry name" value="FN3"/>
    <property type="match status" value="7"/>
</dbReference>
<gene>
    <name evidence="5" type="ORF">DCCM_0832</name>
</gene>
<keyword evidence="6" id="KW-1185">Reference proteome</keyword>
<feature type="domain" description="Fibronectin type-III" evidence="4">
    <location>
        <begin position="526"/>
        <end position="618"/>
    </location>
</feature>
<feature type="domain" description="Fibronectin type-III" evidence="4">
    <location>
        <begin position="621"/>
        <end position="711"/>
    </location>
</feature>